<dbReference type="OrthoDB" id="9814826at2"/>
<dbReference type="PANTHER" id="PTHR43252">
    <property type="entry name" value="TRANSCRIPTIONAL REGULATOR YQJI"/>
    <property type="match status" value="1"/>
</dbReference>
<dbReference type="SUPFAM" id="SSF46785">
    <property type="entry name" value="Winged helix' DNA-binding domain"/>
    <property type="match status" value="1"/>
</dbReference>
<dbReference type="Proteomes" id="UP000194161">
    <property type="component" value="Chromosome"/>
</dbReference>
<dbReference type="AlphaFoldDB" id="A0A1W6ZIN6"/>
<sequence>MMHFPFHGFAVAHRAKHWFGPGGPRGGRPGRGWMGGWEGMGGEGFTRGRKFGADELQLMLLALLEEQPRHGYELIKALEARSNGFYSPSPGVIYPALTYLEELDYATVEAHGNRKRYHLAEAGRAHLDAHREQAELLFAALSHAARKMAWMKQAWGGADSPDGAKNDADAEAASGWLKELVEARHALKRALLRRTDADHAEQRRIAAILRRAAAEIEQQPNRTSGQEGEA</sequence>
<protein>
    <submittedName>
        <fullName evidence="2">PadR family transcriptional regulator</fullName>
    </submittedName>
</protein>
<dbReference type="PANTHER" id="PTHR43252:SF7">
    <property type="entry name" value="TRANSCRIPTIONAL REGULATOR YQJI"/>
    <property type="match status" value="1"/>
</dbReference>
<dbReference type="KEGG" id="bgm:CAL15_21380"/>
<organism evidence="2 3">
    <name type="scientific">Bordetella genomosp. 13</name>
    <dbReference type="NCBI Taxonomy" id="463040"/>
    <lineage>
        <taxon>Bacteria</taxon>
        <taxon>Pseudomonadati</taxon>
        <taxon>Pseudomonadota</taxon>
        <taxon>Betaproteobacteria</taxon>
        <taxon>Burkholderiales</taxon>
        <taxon>Alcaligenaceae</taxon>
        <taxon>Bordetella</taxon>
    </lineage>
</organism>
<dbReference type="STRING" id="463040.CAL15_21380"/>
<feature type="domain" description="Transcription regulator PadR N-terminal" evidence="1">
    <location>
        <begin position="60"/>
        <end position="128"/>
    </location>
</feature>
<keyword evidence="3" id="KW-1185">Reference proteome</keyword>
<evidence type="ECO:0000313" key="3">
    <source>
        <dbReference type="Proteomes" id="UP000194161"/>
    </source>
</evidence>
<dbReference type="Pfam" id="PF03551">
    <property type="entry name" value="PadR"/>
    <property type="match status" value="1"/>
</dbReference>
<accession>A0A1W6ZIN6</accession>
<name>A0A1W6ZIN6_9BORD</name>
<proteinExistence type="predicted"/>
<dbReference type="InterPro" id="IPR036388">
    <property type="entry name" value="WH-like_DNA-bd_sf"/>
</dbReference>
<dbReference type="InterPro" id="IPR036390">
    <property type="entry name" value="WH_DNA-bd_sf"/>
</dbReference>
<dbReference type="Gene3D" id="1.10.10.10">
    <property type="entry name" value="Winged helix-like DNA-binding domain superfamily/Winged helix DNA-binding domain"/>
    <property type="match status" value="1"/>
</dbReference>
<evidence type="ECO:0000313" key="2">
    <source>
        <dbReference type="EMBL" id="ARP96694.1"/>
    </source>
</evidence>
<dbReference type="EMBL" id="CP021111">
    <property type="protein sequence ID" value="ARP96694.1"/>
    <property type="molecule type" value="Genomic_DNA"/>
</dbReference>
<evidence type="ECO:0000259" key="1">
    <source>
        <dbReference type="Pfam" id="PF03551"/>
    </source>
</evidence>
<reference evidence="2 3" key="1">
    <citation type="submission" date="2017-05" db="EMBL/GenBank/DDBJ databases">
        <title>Complete and WGS of Bordetella genogroups.</title>
        <authorList>
            <person name="Spilker T."/>
            <person name="LiPuma J."/>
        </authorList>
    </citation>
    <scope>NUCLEOTIDE SEQUENCE [LARGE SCALE GENOMIC DNA]</scope>
    <source>
        <strain evidence="2 3">AU7206</strain>
    </source>
</reference>
<gene>
    <name evidence="2" type="ORF">CAL15_21380</name>
</gene>
<dbReference type="InterPro" id="IPR005149">
    <property type="entry name" value="Tscrpt_reg_PadR_N"/>
</dbReference>